<evidence type="ECO:0000256" key="3">
    <source>
        <dbReference type="ARBA" id="ARBA00022555"/>
    </source>
</evidence>
<dbReference type="GO" id="GO:0000049">
    <property type="term" value="F:tRNA binding"/>
    <property type="evidence" value="ECO:0007669"/>
    <property type="project" value="UniProtKB-KW"/>
</dbReference>
<keyword evidence="7" id="KW-0521">NADP</keyword>
<feature type="binding site" evidence="14">
    <location>
        <position position="146"/>
    </location>
    <ligand>
        <name>FMN</name>
        <dbReference type="ChEBI" id="CHEBI:58210"/>
    </ligand>
</feature>
<evidence type="ECO:0000256" key="5">
    <source>
        <dbReference type="ARBA" id="ARBA00022643"/>
    </source>
</evidence>
<dbReference type="PIRSF" id="PIRSF006621">
    <property type="entry name" value="Dus"/>
    <property type="match status" value="1"/>
</dbReference>
<evidence type="ECO:0000256" key="14">
    <source>
        <dbReference type="PIRSR" id="PIRSR006621-2"/>
    </source>
</evidence>
<keyword evidence="5 12" id="KW-0288">FMN</keyword>
<feature type="binding site" evidence="14">
    <location>
        <position position="77"/>
    </location>
    <ligand>
        <name>FMN</name>
        <dbReference type="ChEBI" id="CHEBI:58210"/>
    </ligand>
</feature>
<evidence type="ECO:0000256" key="6">
    <source>
        <dbReference type="ARBA" id="ARBA00022694"/>
    </source>
</evidence>
<comment type="similarity">
    <text evidence="12">Belongs to the dus family.</text>
</comment>
<sequence length="326" mass="36316">MKFIQTPFKLGNISLPNNVFYSPLAGCSDFPFRQMCAQYNPGLIYCEMVKMDALIRHDPATFHILDYEEGMHPIGAQLCGSKPELAGKAAKILEDLGFDVIDLNCGCPVDKVTKDGSGSGLLKQPEKIAEILSEMVAAVSVPVTVKIRAGWDDESIIAEEITRLAEKAGAAAIAIHGRTRKQAYRGDANWDYIKACKETAGKIKVIGNGDVFDAEAAEQMFRYTGCDAVLVSRGTMGKPWIAEDIQRHLCGLKPVERTLEDDRKALLEHYRFASRYHSDRRTVLEMRKVGCWYLKKSPGTRDFRGLISKAKNLEEVRELIENYGCC</sequence>
<dbReference type="RefSeq" id="WP_013182998.1">
    <property type="nucleotide sequence ID" value="NC_014225.1"/>
</dbReference>
<comment type="catalytic activity">
    <reaction evidence="10">
        <text>a 5,6-dihydrouridine in tRNA + NADP(+) = a uridine in tRNA + NADPH + H(+)</text>
        <dbReference type="Rhea" id="RHEA:23624"/>
        <dbReference type="Rhea" id="RHEA-COMP:13339"/>
        <dbReference type="Rhea" id="RHEA-COMP:13887"/>
        <dbReference type="ChEBI" id="CHEBI:15378"/>
        <dbReference type="ChEBI" id="CHEBI:57783"/>
        <dbReference type="ChEBI" id="CHEBI:58349"/>
        <dbReference type="ChEBI" id="CHEBI:65315"/>
        <dbReference type="ChEBI" id="CHEBI:74443"/>
    </reaction>
</comment>
<dbReference type="InterPro" id="IPR004652">
    <property type="entry name" value="DusB-like"/>
</dbReference>
<dbReference type="Pfam" id="PF01207">
    <property type="entry name" value="Dus"/>
    <property type="match status" value="1"/>
</dbReference>
<dbReference type="STRING" id="716544.wcw_1972"/>
<evidence type="ECO:0000256" key="8">
    <source>
        <dbReference type="ARBA" id="ARBA00022884"/>
    </source>
</evidence>
<evidence type="ECO:0000256" key="4">
    <source>
        <dbReference type="ARBA" id="ARBA00022630"/>
    </source>
</evidence>
<dbReference type="PANTHER" id="PTHR45846:SF1">
    <property type="entry name" value="TRNA-DIHYDROURIDINE(47) SYNTHASE [NAD(P)(+)]-LIKE"/>
    <property type="match status" value="1"/>
</dbReference>
<feature type="binding site" evidence="14">
    <location>
        <position position="176"/>
    </location>
    <ligand>
        <name>FMN</name>
        <dbReference type="ChEBI" id="CHEBI:58210"/>
    </ligand>
</feature>
<keyword evidence="3" id="KW-0820">tRNA-binding</keyword>
<reference evidence="16 17" key="1">
    <citation type="journal article" date="2010" name="PLoS ONE">
        <title>The Waddlia genome: a window into chlamydial biology.</title>
        <authorList>
            <person name="Bertelli C."/>
            <person name="Collyn F."/>
            <person name="Croxatto A."/>
            <person name="Ruckert C."/>
            <person name="Polkinghorne A."/>
            <person name="Kebbi-Beghdadi C."/>
            <person name="Goesmann A."/>
            <person name="Vaughan L."/>
            <person name="Greub G."/>
        </authorList>
    </citation>
    <scope>NUCLEOTIDE SEQUENCE [LARGE SCALE GENOMIC DNA]</scope>
    <source>
        <strain evidence="17">ATCC VR-1470 / WSU 86-1044</strain>
    </source>
</reference>
<dbReference type="AlphaFoldDB" id="D6YTB0"/>
<dbReference type="HOGENOM" id="CLU_013299_0_3_0"/>
<keyword evidence="14" id="KW-0547">Nucleotide-binding</keyword>
<dbReference type="InterPro" id="IPR035587">
    <property type="entry name" value="DUS-like_FMN-bd"/>
</dbReference>
<protein>
    <recommendedName>
        <fullName evidence="12">tRNA-dihydrouridine synthase</fullName>
        <ecNumber evidence="12">1.3.1.-</ecNumber>
    </recommendedName>
</protein>
<keyword evidence="17" id="KW-1185">Reference proteome</keyword>
<dbReference type="EC" id="1.3.1.-" evidence="12"/>
<dbReference type="PROSITE" id="PS01136">
    <property type="entry name" value="UPF0034"/>
    <property type="match status" value="1"/>
</dbReference>
<proteinExistence type="inferred from homology"/>
<evidence type="ECO:0000256" key="7">
    <source>
        <dbReference type="ARBA" id="ARBA00022857"/>
    </source>
</evidence>
<dbReference type="GO" id="GO:0017150">
    <property type="term" value="F:tRNA dihydrouridine synthase activity"/>
    <property type="evidence" value="ECO:0007669"/>
    <property type="project" value="InterPro"/>
</dbReference>
<evidence type="ECO:0000256" key="11">
    <source>
        <dbReference type="ARBA" id="ARBA00048802"/>
    </source>
</evidence>
<dbReference type="InterPro" id="IPR013785">
    <property type="entry name" value="Aldolase_TIM"/>
</dbReference>
<dbReference type="NCBIfam" id="TIGR00737">
    <property type="entry name" value="nifR3_yhdG"/>
    <property type="match status" value="1"/>
</dbReference>
<gene>
    <name evidence="16" type="primary">dusB</name>
    <name evidence="16" type="ordered locus">wcw_1972</name>
</gene>
<dbReference type="InterPro" id="IPR001269">
    <property type="entry name" value="DUS_fam"/>
</dbReference>
<comment type="catalytic activity">
    <reaction evidence="11">
        <text>a 5,6-dihydrouridine in tRNA + NAD(+) = a uridine in tRNA + NADH + H(+)</text>
        <dbReference type="Rhea" id="RHEA:54452"/>
        <dbReference type="Rhea" id="RHEA-COMP:13339"/>
        <dbReference type="Rhea" id="RHEA-COMP:13887"/>
        <dbReference type="ChEBI" id="CHEBI:15378"/>
        <dbReference type="ChEBI" id="CHEBI:57540"/>
        <dbReference type="ChEBI" id="CHEBI:57945"/>
        <dbReference type="ChEBI" id="CHEBI:65315"/>
        <dbReference type="ChEBI" id="CHEBI:74443"/>
    </reaction>
</comment>
<dbReference type="eggNOG" id="COG0042">
    <property type="taxonomic scope" value="Bacteria"/>
</dbReference>
<dbReference type="SUPFAM" id="SSF51395">
    <property type="entry name" value="FMN-linked oxidoreductases"/>
    <property type="match status" value="1"/>
</dbReference>
<dbReference type="PANTHER" id="PTHR45846">
    <property type="entry name" value="TRNA-DIHYDROURIDINE(47) SYNTHASE [NAD(P)(+)]-LIKE"/>
    <property type="match status" value="1"/>
</dbReference>
<organism evidence="16 17">
    <name type="scientific">Waddlia chondrophila (strain ATCC VR-1470 / WSU 86-1044)</name>
    <dbReference type="NCBI Taxonomy" id="716544"/>
    <lineage>
        <taxon>Bacteria</taxon>
        <taxon>Pseudomonadati</taxon>
        <taxon>Chlamydiota</taxon>
        <taxon>Chlamydiia</taxon>
        <taxon>Parachlamydiales</taxon>
        <taxon>Waddliaceae</taxon>
        <taxon>Waddlia</taxon>
    </lineage>
</organism>
<dbReference type="InterPro" id="IPR024036">
    <property type="entry name" value="tRNA-dHydroUridine_Synthase_C"/>
</dbReference>
<evidence type="ECO:0000256" key="9">
    <source>
        <dbReference type="ARBA" id="ARBA00023002"/>
    </source>
</evidence>
<comment type="function">
    <text evidence="2 12">Catalyzes the synthesis of 5,6-dihydrouridine (D), a modified base found in the D-loop of most tRNAs, via the reduction of the C5-C6 double bond in target uridines.</text>
</comment>
<dbReference type="CDD" id="cd02801">
    <property type="entry name" value="DUS_like_FMN"/>
    <property type="match status" value="1"/>
</dbReference>
<feature type="domain" description="DUS-like FMN-binding" evidence="15">
    <location>
        <begin position="22"/>
        <end position="319"/>
    </location>
</feature>
<dbReference type="OrthoDB" id="9764501at2"/>
<feature type="binding site" evidence="14">
    <location>
        <begin position="232"/>
        <end position="233"/>
    </location>
    <ligand>
        <name>FMN</name>
        <dbReference type="ChEBI" id="CHEBI:58210"/>
    </ligand>
</feature>
<evidence type="ECO:0000256" key="12">
    <source>
        <dbReference type="PIRNR" id="PIRNR006621"/>
    </source>
</evidence>
<dbReference type="InterPro" id="IPR018517">
    <property type="entry name" value="tRNA_hU_synthase_CS"/>
</dbReference>
<keyword evidence="4 12" id="KW-0285">Flavoprotein</keyword>
<dbReference type="Gene3D" id="1.10.1200.80">
    <property type="entry name" value="Putative flavin oxidoreducatase, domain 2"/>
    <property type="match status" value="1"/>
</dbReference>
<evidence type="ECO:0000256" key="13">
    <source>
        <dbReference type="PIRSR" id="PIRSR006621-1"/>
    </source>
</evidence>
<evidence type="ECO:0000259" key="15">
    <source>
        <dbReference type="Pfam" id="PF01207"/>
    </source>
</evidence>
<evidence type="ECO:0000256" key="1">
    <source>
        <dbReference type="ARBA" id="ARBA00001917"/>
    </source>
</evidence>
<feature type="active site" description="Proton donor" evidence="13">
    <location>
        <position position="107"/>
    </location>
</feature>
<keyword evidence="6 12" id="KW-0819">tRNA processing</keyword>
<dbReference type="Proteomes" id="UP000001505">
    <property type="component" value="Chromosome"/>
</dbReference>
<dbReference type="KEGG" id="wch:wcw_1972"/>
<evidence type="ECO:0000256" key="10">
    <source>
        <dbReference type="ARBA" id="ARBA00048205"/>
    </source>
</evidence>
<dbReference type="EMBL" id="CP001928">
    <property type="protein sequence ID" value="ADI39305.1"/>
    <property type="molecule type" value="Genomic_DNA"/>
</dbReference>
<comment type="cofactor">
    <cofactor evidence="1 12 14">
        <name>FMN</name>
        <dbReference type="ChEBI" id="CHEBI:58210"/>
    </cofactor>
</comment>
<dbReference type="Gene3D" id="3.20.20.70">
    <property type="entry name" value="Aldolase class I"/>
    <property type="match status" value="1"/>
</dbReference>
<evidence type="ECO:0000313" key="17">
    <source>
        <dbReference type="Proteomes" id="UP000001505"/>
    </source>
</evidence>
<dbReference type="GO" id="GO:0050660">
    <property type="term" value="F:flavin adenine dinucleotide binding"/>
    <property type="evidence" value="ECO:0007669"/>
    <property type="project" value="InterPro"/>
</dbReference>
<keyword evidence="9 12" id="KW-0560">Oxidoreductase</keyword>
<evidence type="ECO:0000256" key="2">
    <source>
        <dbReference type="ARBA" id="ARBA00002790"/>
    </source>
</evidence>
<evidence type="ECO:0000313" key="16">
    <source>
        <dbReference type="EMBL" id="ADI39305.1"/>
    </source>
</evidence>
<keyword evidence="8" id="KW-0694">RNA-binding</keyword>
<accession>D6YTB0</accession>
<name>D6YTB0_WADCW</name>